<organism evidence="2">
    <name type="scientific">marine sediment metagenome</name>
    <dbReference type="NCBI Taxonomy" id="412755"/>
    <lineage>
        <taxon>unclassified sequences</taxon>
        <taxon>metagenomes</taxon>
        <taxon>ecological metagenomes</taxon>
    </lineage>
</organism>
<keyword evidence="1" id="KW-1133">Transmembrane helix</keyword>
<gene>
    <name evidence="2" type="ORF">LCGC14_1282020</name>
</gene>
<sequence length="1483" mass="165798">MQMTTNFRKKTALLLFLLFFILFTSSYIFILNLNQSNHGNSHLISDNDNLKTPKEPVTAAQESLTAVWFQNPTLDSPVEPTWYSEIEGDLSDVKTIAGSGHANLSVIGDSGEMRIDEALSNNDWQNFTNPDLPITPQFYDINSSGLHVSHLWNENVNQTHNRPSIHWKRTVTMPVNMSDYVITSASLQVIFNATVTTSPAGGGGIDRTTDGGLTDYSTGDYTEFYALLSDDEESFPSIQVAYNNTGELGQDSPAISSYPDTPMDVVPESVLINVLTSILRSDDRNFTITLGIDIYCEDNIGGADLDRWDALIIRSFNLTFTYEKKIDQMTTMSWNQDGDKISDISNDTIIINEAKLNFKYKIDKNWTFSSPNSEIRAFINHNSVSGPIKLSKANSTFQFAKLGGFDVTSLIPYNVEINISIQVYIADEFGLGQNVSITIDDIYLNISYTVIFPDTQTNLEVFFNGINKTLNPIIEVSVNTDLNITVKYPDNTGSHISGAIVQLSGNLTGTLIENETLEQYTIIINTNNLNIGNLHFDIVAHRINYEARKISPLLIVTKIPTEDLQLFLNYEDKTNDPHYDIAVNKLLNITVKYTNTFGDHISGATIELMGEGILEQLNESILLQQYSIVINTTVKLGLGEKDLIIRAQEENYQEKTIEPRLIVRKINAQITPVSGSNTIDIIPGESVTIKVFINDTDFNAIVKGAIVTYTWDIGDGILSDEDNNGIYEGTIENIPQGTHSIIISAFGSNIYSFENYEIIIIATFNPAENVLLFQVLLTIGIIASVALGGYVYAYQKVLKYPKPVRKVRKFRRTLKKTKVPHIEIKSRDKAFSNAYNKQTGNIMKLVKGKPSEGPKIKKIEKKAPTKPQEKVTNKNVKTKSNINNELNKPSTKQKYSKSSFKMKLRNFWNKTKLTNKSNKFTKFSIVFIFIILNVIMINQFINLNSINSSNDSLAPTKNENNNLIGISGQNSFTTQWLNNTSLDYPNVPSWYSDKSGDISDVEAKSGLGNVNMSIIGDTGVFNVDDPLTDTIWLPFNNPEFPISPGVGGTPINGSSQAGLYITHEWNEGIDQTRNTPSIHWKRNITMPINMSDYIITAASLEVIFNATVTAEGAGQPHIGGIEVPGDYTEGQFPLSGDTQFGIGDFATFYVQISDLNNDNTYQIARNRTTNLGQDSNPGPEIYNHTDTPMDVIAEDLLISYLTSVLEQDYFNFTITLGIDIYCEDNEWNVDIDTWDNLTIRSFNLTFTYEKKIDQFTSVSWNQDADKISDLSNDTVVVDEAILNFKYKIDRNWTNSSPNSEIRILFNDNQHPETVKLSTANGTFQEAKPGGFDVTALIIDEVNLSIQVYLADEFSLDRNITISIDDVTLNISYTIIFPDFETDLHLFLNTENKTDYKINVGEQLNITIKYLNNTGAHIPNATVLLSGNFTGTLVENDILEQYSIIIDTDIGDIGINFLTVSAKLEDYELKIIYPIITALADQRA</sequence>
<keyword evidence="1" id="KW-0812">Transmembrane</keyword>
<proteinExistence type="predicted"/>
<keyword evidence="1" id="KW-0472">Membrane</keyword>
<evidence type="ECO:0008006" key="3">
    <source>
        <dbReference type="Google" id="ProtNLM"/>
    </source>
</evidence>
<evidence type="ECO:0000313" key="2">
    <source>
        <dbReference type="EMBL" id="KKM86137.1"/>
    </source>
</evidence>
<dbReference type="EMBL" id="LAZR01007300">
    <property type="protein sequence ID" value="KKM86137.1"/>
    <property type="molecule type" value="Genomic_DNA"/>
</dbReference>
<name>A0A0F9NY04_9ZZZZ</name>
<feature type="transmembrane region" description="Helical" evidence="1">
    <location>
        <begin position="920"/>
        <end position="941"/>
    </location>
</feature>
<reference evidence="2" key="1">
    <citation type="journal article" date="2015" name="Nature">
        <title>Complex archaea that bridge the gap between prokaryotes and eukaryotes.</title>
        <authorList>
            <person name="Spang A."/>
            <person name="Saw J.H."/>
            <person name="Jorgensen S.L."/>
            <person name="Zaremba-Niedzwiedzka K."/>
            <person name="Martijn J."/>
            <person name="Lind A.E."/>
            <person name="van Eijk R."/>
            <person name="Schleper C."/>
            <person name="Guy L."/>
            <person name="Ettema T.J."/>
        </authorList>
    </citation>
    <scope>NUCLEOTIDE SEQUENCE</scope>
</reference>
<accession>A0A0F9NY04</accession>
<comment type="caution">
    <text evidence="2">The sequence shown here is derived from an EMBL/GenBank/DDBJ whole genome shotgun (WGS) entry which is preliminary data.</text>
</comment>
<feature type="transmembrane region" description="Helical" evidence="1">
    <location>
        <begin position="771"/>
        <end position="793"/>
    </location>
</feature>
<protein>
    <recommendedName>
        <fullName evidence="3">PKD domain-containing protein</fullName>
    </recommendedName>
</protein>
<evidence type="ECO:0000256" key="1">
    <source>
        <dbReference type="SAM" id="Phobius"/>
    </source>
</evidence>